<keyword evidence="1" id="KW-0694">RNA-binding</keyword>
<dbReference type="STRING" id="5722.A2F639"/>
<comment type="similarity">
    <text evidence="1">Belongs to the eukaryotic initiation factor 4E family.</text>
</comment>
<dbReference type="KEGG" id="tva:4757419"/>
<dbReference type="eggNOG" id="KOG1670">
    <property type="taxonomic scope" value="Eukaryota"/>
</dbReference>
<dbReference type="GO" id="GO:0003743">
    <property type="term" value="F:translation initiation factor activity"/>
    <property type="evidence" value="ECO:0000318"/>
    <property type="project" value="GO_Central"/>
</dbReference>
<keyword evidence="1" id="KW-0648">Protein biosynthesis</keyword>
<dbReference type="InterPro" id="IPR001040">
    <property type="entry name" value="TIF_eIF_4E"/>
</dbReference>
<accession>A2F639</accession>
<dbReference type="GO" id="GO:0016281">
    <property type="term" value="C:eukaryotic translation initiation factor 4F complex"/>
    <property type="evidence" value="ECO:0000318"/>
    <property type="project" value="GO_Central"/>
</dbReference>
<dbReference type="GO" id="GO:0000340">
    <property type="term" value="F:RNA 7-methylguanosine cap binding"/>
    <property type="evidence" value="ECO:0000318"/>
    <property type="project" value="GO_Central"/>
</dbReference>
<dbReference type="FunCoup" id="A2F639">
    <property type="interactions" value="519"/>
</dbReference>
<evidence type="ECO:0000313" key="2">
    <source>
        <dbReference type="EMBL" id="EAX99609.1"/>
    </source>
</evidence>
<dbReference type="EMBL" id="DS113631">
    <property type="protein sequence ID" value="EAX99609.1"/>
    <property type="molecule type" value="Genomic_DNA"/>
</dbReference>
<keyword evidence="3" id="KW-1185">Reference proteome</keyword>
<protein>
    <submittedName>
        <fullName evidence="2">Eukaryotic initiation factor 4E family protein</fullName>
    </submittedName>
</protein>
<name>A2F639_TRIV3</name>
<dbReference type="OrthoDB" id="590761at2759"/>
<dbReference type="PANTHER" id="PTHR11960:SF18">
    <property type="entry name" value="EUKARYOTIC TRANSLATION INITIATION FACTOR 4E HOMOLOGOUS PROTEIN, ISOFORM B"/>
    <property type="match status" value="1"/>
</dbReference>
<dbReference type="GO" id="GO:0006413">
    <property type="term" value="P:translational initiation"/>
    <property type="evidence" value="ECO:0000318"/>
    <property type="project" value="GO_Central"/>
</dbReference>
<evidence type="ECO:0000256" key="1">
    <source>
        <dbReference type="RuleBase" id="RU004374"/>
    </source>
</evidence>
<organism evidence="2 3">
    <name type="scientific">Trichomonas vaginalis (strain ATCC PRA-98 / G3)</name>
    <dbReference type="NCBI Taxonomy" id="412133"/>
    <lineage>
        <taxon>Eukaryota</taxon>
        <taxon>Metamonada</taxon>
        <taxon>Parabasalia</taxon>
        <taxon>Trichomonadida</taxon>
        <taxon>Trichomonadidae</taxon>
        <taxon>Trichomonas</taxon>
    </lineage>
</organism>
<dbReference type="VEuPathDB" id="TrichDB:TVAGG3_0363800"/>
<dbReference type="Proteomes" id="UP000001542">
    <property type="component" value="Unassembled WGS sequence"/>
</dbReference>
<keyword evidence="1 2" id="KW-0396">Initiation factor</keyword>
<dbReference type="InterPro" id="IPR023398">
    <property type="entry name" value="TIF_eIF4e-like"/>
</dbReference>
<dbReference type="VEuPathDB" id="TrichDB:TVAG_215090"/>
<reference evidence="2" key="1">
    <citation type="submission" date="2006-10" db="EMBL/GenBank/DDBJ databases">
        <authorList>
            <person name="Amadeo P."/>
            <person name="Zhao Q."/>
            <person name="Wortman J."/>
            <person name="Fraser-Liggett C."/>
            <person name="Carlton J."/>
        </authorList>
    </citation>
    <scope>NUCLEOTIDE SEQUENCE</scope>
    <source>
        <strain evidence="2">G3</strain>
    </source>
</reference>
<dbReference type="InParanoid" id="A2F639"/>
<dbReference type="SMR" id="A2F639"/>
<dbReference type="RefSeq" id="XP_001312539.1">
    <property type="nucleotide sequence ID" value="XM_001312538.1"/>
</dbReference>
<gene>
    <name evidence="2" type="ORF">TVAG_215090</name>
</gene>
<dbReference type="SUPFAM" id="SSF55418">
    <property type="entry name" value="eIF4e-like"/>
    <property type="match status" value="1"/>
</dbReference>
<dbReference type="Gene3D" id="3.30.760.10">
    <property type="entry name" value="RNA Cap, Translation Initiation Factor Eif4e"/>
    <property type="match status" value="1"/>
</dbReference>
<sequence length="188" mass="21394">MSHPLSNPWSIYSFTNQEGESDYVKMIKLLAKVNTVEEFWQVYSHLQPISNIVIKNGIHIFKNDSRAMREDPENINGGSFLIRITRLSPFLGPSLWEKFVLCLIGGQLPPDVIGITISPRPKVYNLSIWHQTAESPEQITALCQEIVRIVNIPANFKIDHSLNKDIGGESKVLVIYQVKEDHTIEVKK</sequence>
<proteinExistence type="inferred from homology"/>
<dbReference type="OMA" id="VKEDHTI"/>
<reference evidence="2" key="2">
    <citation type="journal article" date="2007" name="Science">
        <title>Draft genome sequence of the sexually transmitted pathogen Trichomonas vaginalis.</title>
        <authorList>
            <person name="Carlton J.M."/>
            <person name="Hirt R.P."/>
            <person name="Silva J.C."/>
            <person name="Delcher A.L."/>
            <person name="Schatz M."/>
            <person name="Zhao Q."/>
            <person name="Wortman J.R."/>
            <person name="Bidwell S.L."/>
            <person name="Alsmark U.C.M."/>
            <person name="Besteiro S."/>
            <person name="Sicheritz-Ponten T."/>
            <person name="Noel C.J."/>
            <person name="Dacks J.B."/>
            <person name="Foster P.G."/>
            <person name="Simillion C."/>
            <person name="Van de Peer Y."/>
            <person name="Miranda-Saavedra D."/>
            <person name="Barton G.J."/>
            <person name="Westrop G.D."/>
            <person name="Mueller S."/>
            <person name="Dessi D."/>
            <person name="Fiori P.L."/>
            <person name="Ren Q."/>
            <person name="Paulsen I."/>
            <person name="Zhang H."/>
            <person name="Bastida-Corcuera F.D."/>
            <person name="Simoes-Barbosa A."/>
            <person name="Brown M.T."/>
            <person name="Hayes R.D."/>
            <person name="Mukherjee M."/>
            <person name="Okumura C.Y."/>
            <person name="Schneider R."/>
            <person name="Smith A.J."/>
            <person name="Vanacova S."/>
            <person name="Villalvazo M."/>
            <person name="Haas B.J."/>
            <person name="Pertea M."/>
            <person name="Feldblyum T.V."/>
            <person name="Utterback T.R."/>
            <person name="Shu C.L."/>
            <person name="Osoegawa K."/>
            <person name="de Jong P.J."/>
            <person name="Hrdy I."/>
            <person name="Horvathova L."/>
            <person name="Zubacova Z."/>
            <person name="Dolezal P."/>
            <person name="Malik S.B."/>
            <person name="Logsdon J.M. Jr."/>
            <person name="Henze K."/>
            <person name="Gupta A."/>
            <person name="Wang C.C."/>
            <person name="Dunne R.L."/>
            <person name="Upcroft J.A."/>
            <person name="Upcroft P."/>
            <person name="White O."/>
            <person name="Salzberg S.L."/>
            <person name="Tang P."/>
            <person name="Chiu C.-H."/>
            <person name="Lee Y.-S."/>
            <person name="Embley T.M."/>
            <person name="Coombs G.H."/>
            <person name="Mottram J.C."/>
            <person name="Tachezy J."/>
            <person name="Fraser-Liggett C.M."/>
            <person name="Johnson P.J."/>
        </authorList>
    </citation>
    <scope>NUCLEOTIDE SEQUENCE [LARGE SCALE GENOMIC DNA]</scope>
    <source>
        <strain evidence="2">G3</strain>
    </source>
</reference>
<dbReference type="PANTHER" id="PTHR11960">
    <property type="entry name" value="EUKARYOTIC TRANSLATION INITIATION FACTOR 4E RELATED"/>
    <property type="match status" value="1"/>
</dbReference>
<dbReference type="Pfam" id="PF01652">
    <property type="entry name" value="IF4E"/>
    <property type="match status" value="1"/>
</dbReference>
<dbReference type="AlphaFoldDB" id="A2F639"/>
<evidence type="ECO:0000313" key="3">
    <source>
        <dbReference type="Proteomes" id="UP000001542"/>
    </source>
</evidence>